<dbReference type="STRING" id="485917.Phep_1962"/>
<dbReference type="InterPro" id="IPR001173">
    <property type="entry name" value="Glyco_trans_2-like"/>
</dbReference>
<dbReference type="HOGENOM" id="CLU_1041519_0_0_10"/>
<sequence>MNLIKSPFDEVTLLITHYNRSRSLERLLQSFSDYGTRFYDIIVSDDGSKSEHISYITELKKRFDFQLLLAEKNRGLGNNINKGQEAVKSEFTLYVQEDFVPLPGFEKPLADGLSILKDDPSADTVRFYSYLDYPQKKYYRDGFSEMIFDPFSLNLHKFPLYSDHPHLRRSNFLKKFGKYNENKHSDKTEFEMMLSFIRNKGKGYLYNDYKSVFDQVNDSFEPSTVHRVSWRASNNLLIKWIRYIYRQISYNYSLYIK</sequence>
<evidence type="ECO:0000259" key="1">
    <source>
        <dbReference type="Pfam" id="PF00535"/>
    </source>
</evidence>
<dbReference type="Gene3D" id="3.90.550.10">
    <property type="entry name" value="Spore Coat Polysaccharide Biosynthesis Protein SpsA, Chain A"/>
    <property type="match status" value="1"/>
</dbReference>
<gene>
    <name evidence="2" type="ordered locus">Phep_1962</name>
</gene>
<dbReference type="SUPFAM" id="SSF53448">
    <property type="entry name" value="Nucleotide-diphospho-sugar transferases"/>
    <property type="match status" value="1"/>
</dbReference>
<name>C6XW91_PEDHD</name>
<dbReference type="AlphaFoldDB" id="C6XW91"/>
<dbReference type="InterPro" id="IPR029044">
    <property type="entry name" value="Nucleotide-diphossugar_trans"/>
</dbReference>
<reference evidence="2 3" key="1">
    <citation type="journal article" date="2009" name="Stand. Genomic Sci.">
        <title>Complete genome sequence of Pedobacter heparinus type strain (HIM 762-3).</title>
        <authorList>
            <person name="Han C."/>
            <person name="Spring S."/>
            <person name="Lapidus A."/>
            <person name="Del Rio T.G."/>
            <person name="Tice H."/>
            <person name="Copeland A."/>
            <person name="Cheng J.F."/>
            <person name="Lucas S."/>
            <person name="Chen F."/>
            <person name="Nolan M."/>
            <person name="Bruce D."/>
            <person name="Goodwin L."/>
            <person name="Pitluck S."/>
            <person name="Ivanova N."/>
            <person name="Mavromatis K."/>
            <person name="Mikhailova N."/>
            <person name="Pati A."/>
            <person name="Chen A."/>
            <person name="Palaniappan K."/>
            <person name="Land M."/>
            <person name="Hauser L."/>
            <person name="Chang Y.J."/>
            <person name="Jeffries C.C."/>
            <person name="Saunders E."/>
            <person name="Chertkov O."/>
            <person name="Brettin T."/>
            <person name="Goker M."/>
            <person name="Rohde M."/>
            <person name="Bristow J."/>
            <person name="Eisen J.A."/>
            <person name="Markowitz V."/>
            <person name="Hugenholtz P."/>
            <person name="Kyrpides N.C."/>
            <person name="Klenk H.P."/>
            <person name="Detter J.C."/>
        </authorList>
    </citation>
    <scope>NUCLEOTIDE SEQUENCE [LARGE SCALE GENOMIC DNA]</scope>
    <source>
        <strain evidence="3">ATCC 13125 / DSM 2366 / CIP 104194 / JCM 7457 / NBRC 12017 / NCIMB 9290 / NRRL B-14731 / HIM 762-3</strain>
    </source>
</reference>
<evidence type="ECO:0000313" key="2">
    <source>
        <dbReference type="EMBL" id="ACU04170.1"/>
    </source>
</evidence>
<keyword evidence="2" id="KW-0808">Transferase</keyword>
<protein>
    <submittedName>
        <fullName evidence="2">Glycosyl transferase family 2</fullName>
    </submittedName>
</protein>
<dbReference type="RefSeq" id="WP_015807784.1">
    <property type="nucleotide sequence ID" value="NC_013061.1"/>
</dbReference>
<accession>C6XW91</accession>
<feature type="domain" description="Glycosyltransferase 2-like" evidence="1">
    <location>
        <begin position="13"/>
        <end position="141"/>
    </location>
</feature>
<dbReference type="eggNOG" id="COG1215">
    <property type="taxonomic scope" value="Bacteria"/>
</dbReference>
<proteinExistence type="predicted"/>
<dbReference type="GO" id="GO:0016740">
    <property type="term" value="F:transferase activity"/>
    <property type="evidence" value="ECO:0007669"/>
    <property type="project" value="UniProtKB-KW"/>
</dbReference>
<organism evidence="2 3">
    <name type="scientific">Pedobacter heparinus (strain ATCC 13125 / DSM 2366 / CIP 104194 / JCM 7457 / NBRC 12017 / NCIMB 9290 / NRRL B-14731 / HIM 762-3)</name>
    <dbReference type="NCBI Taxonomy" id="485917"/>
    <lineage>
        <taxon>Bacteria</taxon>
        <taxon>Pseudomonadati</taxon>
        <taxon>Bacteroidota</taxon>
        <taxon>Sphingobacteriia</taxon>
        <taxon>Sphingobacteriales</taxon>
        <taxon>Sphingobacteriaceae</taxon>
        <taxon>Pedobacter</taxon>
    </lineage>
</organism>
<keyword evidence="3" id="KW-1185">Reference proteome</keyword>
<dbReference type="CDD" id="cd00761">
    <property type="entry name" value="Glyco_tranf_GTA_type"/>
    <property type="match status" value="1"/>
</dbReference>
<dbReference type="EMBL" id="CP001681">
    <property type="protein sequence ID" value="ACU04170.1"/>
    <property type="molecule type" value="Genomic_DNA"/>
</dbReference>
<evidence type="ECO:0000313" key="3">
    <source>
        <dbReference type="Proteomes" id="UP000000852"/>
    </source>
</evidence>
<dbReference type="KEGG" id="phe:Phep_1962"/>
<dbReference type="Proteomes" id="UP000000852">
    <property type="component" value="Chromosome"/>
</dbReference>
<dbReference type="Pfam" id="PF00535">
    <property type="entry name" value="Glycos_transf_2"/>
    <property type="match status" value="1"/>
</dbReference>